<proteinExistence type="predicted"/>
<protein>
    <submittedName>
        <fullName evidence="1">Uncharacterized protein</fullName>
    </submittedName>
</protein>
<reference evidence="1" key="1">
    <citation type="submission" date="2021-04" db="EMBL/GenBank/DDBJ databases">
        <authorList>
            <person name="Hartkoorn R.C."/>
            <person name="Beaudoing E."/>
            <person name="Hot D."/>
        </authorList>
    </citation>
    <scope>NUCLEOTIDE SEQUENCE</scope>
    <source>
        <strain evidence="1">NRRL B-16292</strain>
    </source>
</reference>
<dbReference type="Proteomes" id="UP001059617">
    <property type="component" value="Chromosome"/>
</dbReference>
<keyword evidence="2" id="KW-1185">Reference proteome</keyword>
<dbReference type="EMBL" id="CP073720">
    <property type="protein sequence ID" value="UWP85789.1"/>
    <property type="molecule type" value="Genomic_DNA"/>
</dbReference>
<accession>A0ABY5W994</accession>
<organism evidence="1 2">
    <name type="scientific">Dactylosporangium fulvum</name>
    <dbReference type="NCBI Taxonomy" id="53359"/>
    <lineage>
        <taxon>Bacteria</taxon>
        <taxon>Bacillati</taxon>
        <taxon>Actinomycetota</taxon>
        <taxon>Actinomycetes</taxon>
        <taxon>Micromonosporales</taxon>
        <taxon>Micromonosporaceae</taxon>
        <taxon>Dactylosporangium</taxon>
    </lineage>
</organism>
<sequence length="80" mass="9112">MPKWTFDVKVTGSMTVAIHADTEEEAREILDSGEYEPSAELCVQCSGYTTEVNKFPGRFSLDLDEFEVPDDLDQFTREED</sequence>
<name>A0ABY5W994_9ACTN</name>
<evidence type="ECO:0000313" key="1">
    <source>
        <dbReference type="EMBL" id="UWP85789.1"/>
    </source>
</evidence>
<gene>
    <name evidence="1" type="ORF">Dfulv_16715</name>
</gene>
<dbReference type="RefSeq" id="WP_259864050.1">
    <property type="nucleotide sequence ID" value="NZ_BAAAST010000073.1"/>
</dbReference>
<reference evidence="1" key="2">
    <citation type="submission" date="2022-09" db="EMBL/GenBank/DDBJ databases">
        <title>Biosynthetic gene clusters of Dactylosporangioum fulvum.</title>
        <authorList>
            <person name="Caradec T."/>
        </authorList>
    </citation>
    <scope>NUCLEOTIDE SEQUENCE</scope>
    <source>
        <strain evidence="1">NRRL B-16292</strain>
    </source>
</reference>
<evidence type="ECO:0000313" key="2">
    <source>
        <dbReference type="Proteomes" id="UP001059617"/>
    </source>
</evidence>